<dbReference type="GO" id="GO:0000725">
    <property type="term" value="P:recombinational repair"/>
    <property type="evidence" value="ECO:0007669"/>
    <property type="project" value="TreeGrafter"/>
</dbReference>
<evidence type="ECO:0000313" key="15">
    <source>
        <dbReference type="Proteomes" id="UP000230779"/>
    </source>
</evidence>
<comment type="catalytic activity">
    <reaction evidence="10">
        <text>ATP + H2O = ADP + phosphate + H(+)</text>
        <dbReference type="Rhea" id="RHEA:13065"/>
        <dbReference type="ChEBI" id="CHEBI:15377"/>
        <dbReference type="ChEBI" id="CHEBI:15378"/>
        <dbReference type="ChEBI" id="CHEBI:30616"/>
        <dbReference type="ChEBI" id="CHEBI:43474"/>
        <dbReference type="ChEBI" id="CHEBI:456216"/>
        <dbReference type="EC" id="5.6.2.4"/>
    </reaction>
</comment>
<dbReference type="GO" id="GO:0043138">
    <property type="term" value="F:3'-5' DNA helicase activity"/>
    <property type="evidence" value="ECO:0007669"/>
    <property type="project" value="UniProtKB-EC"/>
</dbReference>
<reference evidence="14 15" key="1">
    <citation type="submission" date="2017-09" db="EMBL/GenBank/DDBJ databases">
        <title>Depth-based differentiation of microbial function through sediment-hosted aquifers and enrichment of novel symbionts in the deep terrestrial subsurface.</title>
        <authorList>
            <person name="Probst A.J."/>
            <person name="Ladd B."/>
            <person name="Jarett J.K."/>
            <person name="Geller-Mcgrath D.E."/>
            <person name="Sieber C.M."/>
            <person name="Emerson J.B."/>
            <person name="Anantharaman K."/>
            <person name="Thomas B.C."/>
            <person name="Malmstrom R."/>
            <person name="Stieglmeier M."/>
            <person name="Klingl A."/>
            <person name="Woyke T."/>
            <person name="Ryan C.M."/>
            <person name="Banfield J.F."/>
        </authorList>
    </citation>
    <scope>NUCLEOTIDE SEQUENCE [LARGE SCALE GENOMIC DNA]</scope>
    <source>
        <strain evidence="14">CG_4_10_14_0_8_um_filter_42_10</strain>
    </source>
</reference>
<dbReference type="InterPro" id="IPR000212">
    <property type="entry name" value="DNA_helicase_UvrD/REP"/>
</dbReference>
<accession>A0A2M7RJ30</accession>
<evidence type="ECO:0000256" key="4">
    <source>
        <dbReference type="ARBA" id="ARBA00022806"/>
    </source>
</evidence>
<evidence type="ECO:0000256" key="9">
    <source>
        <dbReference type="ARBA" id="ARBA00034808"/>
    </source>
</evidence>
<evidence type="ECO:0000256" key="5">
    <source>
        <dbReference type="ARBA" id="ARBA00022840"/>
    </source>
</evidence>
<feature type="domain" description="UvrD-like helicase ATP-binding" evidence="12">
    <location>
        <begin position="7"/>
        <end position="295"/>
    </location>
</feature>
<dbReference type="SUPFAM" id="SSF52540">
    <property type="entry name" value="P-loop containing nucleoside triphosphate hydrolases"/>
    <property type="match status" value="1"/>
</dbReference>
<dbReference type="Gene3D" id="1.10.10.160">
    <property type="match status" value="1"/>
</dbReference>
<sequence>MPDQILKDLNEKQKEAVLQTEGPVLILAGAGSGKTKILVHRIAHLILEKRINPAFVLAVTFTNKAAGEMKQRVEILLKRKFNASQSIDLNQPWIGTFHSFCVRILRKEIGMLGFKNNFLIYDDYDQTVLMKGALKKLGIDQKQYSPRLFSSIISNQAKNKLITPRQYQNQAKDFMEKLTAKVYQEYQKQLKEHNALDFDDLIMMTVQLFEKYPGVLEKYQRRFQYLMVDEYQDTNYAQYRLTNLLAKKFQNICVVGDDWQGIYSFRGADIQNILDFEKDYPRAKIIYLEQNYRSTKTIVEASNHIISKNKSRTEKKLWTNGQKGENITIQQVNDEQEEGEYILKTIFGIAQQKTGHGQTTAGEEICYESEEENEHPTRGILDTILELKKNNPGQKQIKTAKATIQKKIKAGLVDLSDYVVLYRTNAQSRALEETLMEFGVPYQIIGSVKFYERKEIKDLLAYLRILVEPNDKISVKRIINEPPRSIGGKTWSLLEDFAEISKIDCLKATAQPEKIASLPARAQNALAYFGNLILELQNKSQNLKPREIIDLILNKTGYKKYIQDGTPEGEARWENILELKTVARKFDNQKGLESIRSFLEEIALVNDVDFLENGKRGLTLMTTHNAKGLEYQVVFLAGMEEGLLPHANSLFDPAELEEERRLCYVGITRAKRKVHLIYTRQRSIWGTSRITIPSRFIDELPEELIDHRQVYSVT</sequence>
<proteinExistence type="inferred from homology"/>
<keyword evidence="6" id="KW-0238">DNA-binding</keyword>
<feature type="domain" description="UvrD-like helicase C-terminal" evidence="13">
    <location>
        <begin position="296"/>
        <end position="628"/>
    </location>
</feature>
<protein>
    <recommendedName>
        <fullName evidence="9">DNA 3'-5' helicase</fullName>
        <ecNumber evidence="9">5.6.2.4</ecNumber>
    </recommendedName>
</protein>
<dbReference type="GO" id="GO:0005829">
    <property type="term" value="C:cytosol"/>
    <property type="evidence" value="ECO:0007669"/>
    <property type="project" value="TreeGrafter"/>
</dbReference>
<keyword evidence="5 11" id="KW-0067">ATP-binding</keyword>
<dbReference type="InterPro" id="IPR013986">
    <property type="entry name" value="DExx_box_DNA_helicase_dom_sf"/>
</dbReference>
<dbReference type="Pfam" id="PF00580">
    <property type="entry name" value="UvrD-helicase"/>
    <property type="match status" value="1"/>
</dbReference>
<dbReference type="FunFam" id="1.10.486.10:FF:000003">
    <property type="entry name" value="ATP-dependent DNA helicase"/>
    <property type="match status" value="1"/>
</dbReference>
<keyword evidence="2 11" id="KW-0547">Nucleotide-binding</keyword>
<evidence type="ECO:0000256" key="10">
    <source>
        <dbReference type="ARBA" id="ARBA00048988"/>
    </source>
</evidence>
<evidence type="ECO:0000256" key="1">
    <source>
        <dbReference type="ARBA" id="ARBA00009922"/>
    </source>
</evidence>
<evidence type="ECO:0000313" key="14">
    <source>
        <dbReference type="EMBL" id="PIY96386.1"/>
    </source>
</evidence>
<comment type="catalytic activity">
    <reaction evidence="8">
        <text>Couples ATP hydrolysis with the unwinding of duplex DNA by translocating in the 3'-5' direction.</text>
        <dbReference type="EC" id="5.6.2.4"/>
    </reaction>
</comment>
<keyword evidence="4 11" id="KW-0347">Helicase</keyword>
<dbReference type="EMBL" id="PFMD01000050">
    <property type="protein sequence ID" value="PIY96386.1"/>
    <property type="molecule type" value="Genomic_DNA"/>
</dbReference>
<evidence type="ECO:0000256" key="8">
    <source>
        <dbReference type="ARBA" id="ARBA00034617"/>
    </source>
</evidence>
<dbReference type="FunFam" id="1.10.10.160:FF:000001">
    <property type="entry name" value="ATP-dependent DNA helicase"/>
    <property type="match status" value="1"/>
</dbReference>
<dbReference type="PROSITE" id="PS51198">
    <property type="entry name" value="UVRD_HELICASE_ATP_BIND"/>
    <property type="match status" value="1"/>
</dbReference>
<evidence type="ECO:0000259" key="12">
    <source>
        <dbReference type="PROSITE" id="PS51198"/>
    </source>
</evidence>
<keyword evidence="3 11" id="KW-0378">Hydrolase</keyword>
<dbReference type="Gene3D" id="3.40.50.300">
    <property type="entry name" value="P-loop containing nucleotide triphosphate hydrolases"/>
    <property type="match status" value="3"/>
</dbReference>
<dbReference type="InterPro" id="IPR014017">
    <property type="entry name" value="DNA_helicase_UvrD-like_C"/>
</dbReference>
<feature type="binding site" evidence="11">
    <location>
        <begin position="28"/>
        <end position="35"/>
    </location>
    <ligand>
        <name>ATP</name>
        <dbReference type="ChEBI" id="CHEBI:30616"/>
    </ligand>
</feature>
<name>A0A2M7RJ30_9BACT</name>
<organism evidence="14 15">
    <name type="scientific">Candidatus Kerfeldbacteria bacterium CG_4_10_14_0_8_um_filter_42_10</name>
    <dbReference type="NCBI Taxonomy" id="2014248"/>
    <lineage>
        <taxon>Bacteria</taxon>
        <taxon>Candidatus Kerfeldiibacteriota</taxon>
    </lineage>
</organism>
<dbReference type="EC" id="5.6.2.4" evidence="9"/>
<keyword evidence="7" id="KW-0413">Isomerase</keyword>
<dbReference type="PROSITE" id="PS51217">
    <property type="entry name" value="UVRD_HELICASE_CTER"/>
    <property type="match status" value="1"/>
</dbReference>
<evidence type="ECO:0000256" key="6">
    <source>
        <dbReference type="ARBA" id="ARBA00023125"/>
    </source>
</evidence>
<evidence type="ECO:0000256" key="2">
    <source>
        <dbReference type="ARBA" id="ARBA00022741"/>
    </source>
</evidence>
<dbReference type="Proteomes" id="UP000230779">
    <property type="component" value="Unassembled WGS sequence"/>
</dbReference>
<gene>
    <name evidence="14" type="ORF">COY66_04160</name>
</gene>
<dbReference type="AlphaFoldDB" id="A0A2M7RJ30"/>
<evidence type="ECO:0000259" key="13">
    <source>
        <dbReference type="PROSITE" id="PS51217"/>
    </source>
</evidence>
<evidence type="ECO:0000256" key="3">
    <source>
        <dbReference type="ARBA" id="ARBA00022801"/>
    </source>
</evidence>
<dbReference type="GO" id="GO:0033202">
    <property type="term" value="C:DNA helicase complex"/>
    <property type="evidence" value="ECO:0007669"/>
    <property type="project" value="TreeGrafter"/>
</dbReference>
<dbReference type="GO" id="GO:0016887">
    <property type="term" value="F:ATP hydrolysis activity"/>
    <property type="evidence" value="ECO:0007669"/>
    <property type="project" value="RHEA"/>
</dbReference>
<dbReference type="InterPro" id="IPR027417">
    <property type="entry name" value="P-loop_NTPase"/>
</dbReference>
<dbReference type="GO" id="GO:0003677">
    <property type="term" value="F:DNA binding"/>
    <property type="evidence" value="ECO:0007669"/>
    <property type="project" value="UniProtKB-KW"/>
</dbReference>
<dbReference type="PANTHER" id="PTHR11070">
    <property type="entry name" value="UVRD / RECB / PCRA DNA HELICASE FAMILY MEMBER"/>
    <property type="match status" value="1"/>
</dbReference>
<dbReference type="GO" id="GO:0005524">
    <property type="term" value="F:ATP binding"/>
    <property type="evidence" value="ECO:0007669"/>
    <property type="project" value="UniProtKB-UniRule"/>
</dbReference>
<comment type="similarity">
    <text evidence="1">Belongs to the helicase family. UvrD subfamily.</text>
</comment>
<dbReference type="CDD" id="cd17932">
    <property type="entry name" value="DEXQc_UvrD"/>
    <property type="match status" value="1"/>
</dbReference>
<dbReference type="Pfam" id="PF13361">
    <property type="entry name" value="UvrD_C"/>
    <property type="match status" value="2"/>
</dbReference>
<evidence type="ECO:0000256" key="7">
    <source>
        <dbReference type="ARBA" id="ARBA00023235"/>
    </source>
</evidence>
<evidence type="ECO:0000256" key="11">
    <source>
        <dbReference type="PROSITE-ProRule" id="PRU00560"/>
    </source>
</evidence>
<dbReference type="PANTHER" id="PTHR11070:SF2">
    <property type="entry name" value="ATP-DEPENDENT DNA HELICASE SRS2"/>
    <property type="match status" value="1"/>
</dbReference>
<dbReference type="GO" id="GO:0009314">
    <property type="term" value="P:response to radiation"/>
    <property type="evidence" value="ECO:0007669"/>
    <property type="project" value="UniProtKB-ARBA"/>
</dbReference>
<dbReference type="InterPro" id="IPR014016">
    <property type="entry name" value="UvrD-like_ATP-bd"/>
</dbReference>
<dbReference type="Gene3D" id="1.10.486.10">
    <property type="entry name" value="PCRA, domain 4"/>
    <property type="match status" value="1"/>
</dbReference>
<comment type="caution">
    <text evidence="14">The sequence shown here is derived from an EMBL/GenBank/DDBJ whole genome shotgun (WGS) entry which is preliminary data.</text>
</comment>